<sequence>MSVQNCRRLLRLRLLFTPCIRSLATTASTTSHSPQFSSSSSFTVNFLTTSCGLTPAQALSAARTIHVDENARRKPESIIILLRSQGLSDAQISELVARSPRVLLWAQEKLGPKLQFLTRSGFPLEFIVRDPSVLLRSLDRHIRPRVQFLRRFLVTAEDVRTMGRRASWCLTYDLGSTMIPNVGLLLELGVATPAIARLMVSHPRALMKLHERFVEKVQIVQDWGVKPDSKMFPHAVRALCALRESSLAARLQLFKQLGWSEEEVRSAFRRSPLFIAVSEHKITRMNSFARKLGLGPSDLSRKPILLTFAFDKRILPRYAVWQVLTARGLIEQTTSKLMSMFLNSEKLFMNGYVRRYMDGVPELMDVYLGKIKVEGFNMGGEESRNKQ</sequence>
<dbReference type="Pfam" id="PF02536">
    <property type="entry name" value="mTERF"/>
    <property type="match status" value="1"/>
</dbReference>
<dbReference type="Proteomes" id="UP000652761">
    <property type="component" value="Unassembled WGS sequence"/>
</dbReference>
<comment type="caution">
    <text evidence="5">The sequence shown here is derived from an EMBL/GenBank/DDBJ whole genome shotgun (WGS) entry which is preliminary data.</text>
</comment>
<dbReference type="PANTHER" id="PTHR13068:SF31">
    <property type="entry name" value="TRANSCRIPTION TERMINATION FACTOR MTERF2, CHLOROPLASTIC-LIKE"/>
    <property type="match status" value="1"/>
</dbReference>
<keyword evidence="2" id="KW-0805">Transcription regulation</keyword>
<evidence type="ECO:0000256" key="2">
    <source>
        <dbReference type="ARBA" id="ARBA00022472"/>
    </source>
</evidence>
<gene>
    <name evidence="5" type="ORF">Taro_026508</name>
</gene>
<dbReference type="SMART" id="SM00733">
    <property type="entry name" value="Mterf"/>
    <property type="match status" value="7"/>
</dbReference>
<dbReference type="OrthoDB" id="637682at2759"/>
<dbReference type="FunFam" id="1.25.70.10:FF:000001">
    <property type="entry name" value="Mitochondrial transcription termination factor-like"/>
    <property type="match status" value="1"/>
</dbReference>
<feature type="chain" id="PRO_5032867013" evidence="4">
    <location>
        <begin position="25"/>
        <end position="387"/>
    </location>
</feature>
<dbReference type="AlphaFoldDB" id="A0A843VC29"/>
<organism evidence="5 6">
    <name type="scientific">Colocasia esculenta</name>
    <name type="common">Wild taro</name>
    <name type="synonym">Arum esculentum</name>
    <dbReference type="NCBI Taxonomy" id="4460"/>
    <lineage>
        <taxon>Eukaryota</taxon>
        <taxon>Viridiplantae</taxon>
        <taxon>Streptophyta</taxon>
        <taxon>Embryophyta</taxon>
        <taxon>Tracheophyta</taxon>
        <taxon>Spermatophyta</taxon>
        <taxon>Magnoliopsida</taxon>
        <taxon>Liliopsida</taxon>
        <taxon>Araceae</taxon>
        <taxon>Aroideae</taxon>
        <taxon>Colocasieae</taxon>
        <taxon>Colocasia</taxon>
    </lineage>
</organism>
<keyword evidence="3" id="KW-0809">Transit peptide</keyword>
<keyword evidence="2" id="KW-0804">Transcription</keyword>
<reference evidence="5" key="1">
    <citation type="submission" date="2017-07" db="EMBL/GenBank/DDBJ databases">
        <title>Taro Niue Genome Assembly and Annotation.</title>
        <authorList>
            <person name="Atibalentja N."/>
            <person name="Keating K."/>
            <person name="Fields C.J."/>
        </authorList>
    </citation>
    <scope>NUCLEOTIDE SEQUENCE</scope>
    <source>
        <strain evidence="5">Niue_2</strain>
        <tissue evidence="5">Leaf</tissue>
    </source>
</reference>
<keyword evidence="2" id="KW-0806">Transcription termination</keyword>
<dbReference type="InterPro" id="IPR003690">
    <property type="entry name" value="MTERF"/>
</dbReference>
<dbReference type="PANTHER" id="PTHR13068">
    <property type="entry name" value="CGI-12 PROTEIN-RELATED"/>
    <property type="match status" value="1"/>
</dbReference>
<keyword evidence="6" id="KW-1185">Reference proteome</keyword>
<dbReference type="GO" id="GO:0006353">
    <property type="term" value="P:DNA-templated transcription termination"/>
    <property type="evidence" value="ECO:0007669"/>
    <property type="project" value="UniProtKB-KW"/>
</dbReference>
<comment type="similarity">
    <text evidence="1">Belongs to the mTERF family.</text>
</comment>
<protein>
    <submittedName>
        <fullName evidence="5">Uncharacterized protein</fullName>
    </submittedName>
</protein>
<feature type="signal peptide" evidence="4">
    <location>
        <begin position="1"/>
        <end position="24"/>
    </location>
</feature>
<proteinExistence type="inferred from homology"/>
<dbReference type="EMBL" id="NMUH01001604">
    <property type="protein sequence ID" value="MQL93858.1"/>
    <property type="molecule type" value="Genomic_DNA"/>
</dbReference>
<evidence type="ECO:0000256" key="4">
    <source>
        <dbReference type="SAM" id="SignalP"/>
    </source>
</evidence>
<evidence type="ECO:0000313" key="5">
    <source>
        <dbReference type="EMBL" id="MQL93858.1"/>
    </source>
</evidence>
<evidence type="ECO:0000256" key="3">
    <source>
        <dbReference type="ARBA" id="ARBA00022946"/>
    </source>
</evidence>
<evidence type="ECO:0000313" key="6">
    <source>
        <dbReference type="Proteomes" id="UP000652761"/>
    </source>
</evidence>
<evidence type="ECO:0000256" key="1">
    <source>
        <dbReference type="ARBA" id="ARBA00007692"/>
    </source>
</evidence>
<dbReference type="GO" id="GO:0003676">
    <property type="term" value="F:nucleic acid binding"/>
    <property type="evidence" value="ECO:0007669"/>
    <property type="project" value="InterPro"/>
</dbReference>
<accession>A0A843VC29</accession>
<dbReference type="Gene3D" id="1.25.70.10">
    <property type="entry name" value="Transcription termination factor 3, mitochondrial"/>
    <property type="match status" value="1"/>
</dbReference>
<dbReference type="InterPro" id="IPR038538">
    <property type="entry name" value="MTERF_sf"/>
</dbReference>
<name>A0A843VC29_COLES</name>
<keyword evidence="4" id="KW-0732">Signal</keyword>